<dbReference type="GO" id="GO:0071972">
    <property type="term" value="F:peptidoglycan L,D-transpeptidase activity"/>
    <property type="evidence" value="ECO:0007669"/>
    <property type="project" value="TreeGrafter"/>
</dbReference>
<evidence type="ECO:0000313" key="8">
    <source>
        <dbReference type="EMBL" id="KPL72560.1"/>
    </source>
</evidence>
<dbReference type="GO" id="GO:0005576">
    <property type="term" value="C:extracellular region"/>
    <property type="evidence" value="ECO:0007669"/>
    <property type="project" value="TreeGrafter"/>
</dbReference>
<dbReference type="GO" id="GO:0016740">
    <property type="term" value="F:transferase activity"/>
    <property type="evidence" value="ECO:0007669"/>
    <property type="project" value="UniProtKB-KW"/>
</dbReference>
<dbReference type="EMBL" id="LGCK01000007">
    <property type="protein sequence ID" value="KPL72560.1"/>
    <property type="molecule type" value="Genomic_DNA"/>
</dbReference>
<gene>
    <name evidence="8" type="ORF">ADM99_05430</name>
</gene>
<evidence type="ECO:0000256" key="4">
    <source>
        <dbReference type="ARBA" id="ARBA00022984"/>
    </source>
</evidence>
<keyword evidence="4 6" id="KW-0573">Peptidoglycan synthesis</keyword>
<protein>
    <recommendedName>
        <fullName evidence="7">L,D-TPase catalytic domain-containing protein</fullName>
    </recommendedName>
</protein>
<dbReference type="STRING" id="229920.ADM99_05430"/>
<dbReference type="PROSITE" id="PS52029">
    <property type="entry name" value="LD_TPASE"/>
    <property type="match status" value="1"/>
</dbReference>
<dbReference type="GO" id="GO:0071555">
    <property type="term" value="P:cell wall organization"/>
    <property type="evidence" value="ECO:0007669"/>
    <property type="project" value="UniProtKB-UniRule"/>
</dbReference>
<name>A0A0P6XSK2_9CHLR</name>
<evidence type="ECO:0000256" key="2">
    <source>
        <dbReference type="ARBA" id="ARBA00022679"/>
    </source>
</evidence>
<evidence type="ECO:0000259" key="7">
    <source>
        <dbReference type="PROSITE" id="PS52029"/>
    </source>
</evidence>
<keyword evidence="9" id="KW-1185">Reference proteome</keyword>
<dbReference type="PANTHER" id="PTHR30582:SF2">
    <property type="entry name" value="L,D-TRANSPEPTIDASE YCIB-RELATED"/>
    <property type="match status" value="1"/>
</dbReference>
<dbReference type="PANTHER" id="PTHR30582">
    <property type="entry name" value="L,D-TRANSPEPTIDASE"/>
    <property type="match status" value="1"/>
</dbReference>
<dbReference type="GO" id="GO:0018104">
    <property type="term" value="P:peptidoglycan-protein cross-linking"/>
    <property type="evidence" value="ECO:0007669"/>
    <property type="project" value="TreeGrafter"/>
</dbReference>
<dbReference type="InterPro" id="IPR038063">
    <property type="entry name" value="Transpep_catalytic_dom"/>
</dbReference>
<dbReference type="Proteomes" id="UP000050430">
    <property type="component" value="Unassembled WGS sequence"/>
</dbReference>
<evidence type="ECO:0000256" key="6">
    <source>
        <dbReference type="PROSITE-ProRule" id="PRU01373"/>
    </source>
</evidence>
<keyword evidence="3 6" id="KW-0133">Cell shape</keyword>
<feature type="active site" description="Proton donor/acceptor" evidence="6">
    <location>
        <position position="309"/>
    </location>
</feature>
<evidence type="ECO:0000256" key="1">
    <source>
        <dbReference type="ARBA" id="ARBA00004752"/>
    </source>
</evidence>
<dbReference type="CDD" id="cd16913">
    <property type="entry name" value="YkuD_like"/>
    <property type="match status" value="1"/>
</dbReference>
<feature type="domain" description="L,D-TPase catalytic" evidence="7">
    <location>
        <begin position="222"/>
        <end position="364"/>
    </location>
</feature>
<evidence type="ECO:0000256" key="3">
    <source>
        <dbReference type="ARBA" id="ARBA00022960"/>
    </source>
</evidence>
<reference evidence="8 9" key="1">
    <citation type="submission" date="2015-07" db="EMBL/GenBank/DDBJ databases">
        <title>Genome sequence of Leptolinea tardivitalis DSM 16556.</title>
        <authorList>
            <person name="Hemp J."/>
            <person name="Ward L.M."/>
            <person name="Pace L.A."/>
            <person name="Fischer W.W."/>
        </authorList>
    </citation>
    <scope>NUCLEOTIDE SEQUENCE [LARGE SCALE GENOMIC DNA]</scope>
    <source>
        <strain evidence="8 9">YMTK-2</strain>
    </source>
</reference>
<dbReference type="AlphaFoldDB" id="A0A0P6XSK2"/>
<dbReference type="UniPathway" id="UPA00219"/>
<keyword evidence="2" id="KW-0808">Transferase</keyword>
<sequence length="366" mass="40535">MVGIIMTNKISRRDFLKFSVAGFGLVAIKPRLDWLQPVQEIPQGENLGRICVGSVNLRIRPSADAQSVGKLYQDQLVQWNRTVVGELPTGLMNRTWVETPNGYLFAGSVQPVKNNPNQPVSTLPSNEKEKGMWVEVTVPIVDLSLVNTVAVGNWINVVQYPRLYYSQVIWVDDIRTTSEGKVQYRVNEKYGNPGDIFWAAAEAFRPITADELSPINPDVSDKRIEVSVAEQTLSCFEGKKEVYFCRVSTGAKYDADGKLVDNWMTPPGPHPIWRKLLSIHMAGGATGNGWDTPGIAWTSLFSGEGVAIHSTFWHNNYGMPVSHGCVNASPEDSKWIFRWTTPTVSYYPGDLTVSMPGGTIVNVTDG</sequence>
<dbReference type="Pfam" id="PF03734">
    <property type="entry name" value="YkuD"/>
    <property type="match status" value="1"/>
</dbReference>
<dbReference type="Gene3D" id="2.40.440.10">
    <property type="entry name" value="L,D-transpeptidase catalytic domain-like"/>
    <property type="match status" value="1"/>
</dbReference>
<dbReference type="InterPro" id="IPR005490">
    <property type="entry name" value="LD_TPept_cat_dom"/>
</dbReference>
<dbReference type="GO" id="GO:0008360">
    <property type="term" value="P:regulation of cell shape"/>
    <property type="evidence" value="ECO:0007669"/>
    <property type="project" value="UniProtKB-UniRule"/>
</dbReference>
<keyword evidence="5 6" id="KW-0961">Cell wall biogenesis/degradation</keyword>
<dbReference type="SUPFAM" id="SSF141523">
    <property type="entry name" value="L,D-transpeptidase catalytic domain-like"/>
    <property type="match status" value="1"/>
</dbReference>
<comment type="caution">
    <text evidence="8">The sequence shown here is derived from an EMBL/GenBank/DDBJ whole genome shotgun (WGS) entry which is preliminary data.</text>
</comment>
<comment type="pathway">
    <text evidence="1 6">Cell wall biogenesis; peptidoglycan biosynthesis.</text>
</comment>
<feature type="active site" description="Nucleophile" evidence="6">
    <location>
        <position position="325"/>
    </location>
</feature>
<accession>A0A0P6XSK2</accession>
<evidence type="ECO:0000313" key="9">
    <source>
        <dbReference type="Proteomes" id="UP000050430"/>
    </source>
</evidence>
<evidence type="ECO:0000256" key="5">
    <source>
        <dbReference type="ARBA" id="ARBA00023316"/>
    </source>
</evidence>
<organism evidence="8 9">
    <name type="scientific">Leptolinea tardivitalis</name>
    <dbReference type="NCBI Taxonomy" id="229920"/>
    <lineage>
        <taxon>Bacteria</taxon>
        <taxon>Bacillati</taxon>
        <taxon>Chloroflexota</taxon>
        <taxon>Anaerolineae</taxon>
        <taxon>Anaerolineales</taxon>
        <taxon>Anaerolineaceae</taxon>
        <taxon>Leptolinea</taxon>
    </lineage>
</organism>
<dbReference type="InterPro" id="IPR050979">
    <property type="entry name" value="LD-transpeptidase"/>
</dbReference>
<proteinExistence type="predicted"/>